<dbReference type="InterPro" id="IPR058163">
    <property type="entry name" value="LysR-type_TF_proteobact-type"/>
</dbReference>
<dbReference type="RefSeq" id="WP_019620045.1">
    <property type="nucleotide sequence ID" value="NZ_AP014545.1"/>
</dbReference>
<dbReference type="Pfam" id="PF03466">
    <property type="entry name" value="LysR_substrate"/>
    <property type="match status" value="1"/>
</dbReference>
<dbReference type="Gene3D" id="3.40.190.290">
    <property type="match status" value="1"/>
</dbReference>
<dbReference type="Proteomes" id="UP000595663">
    <property type="component" value="Chromosome"/>
</dbReference>
<proteinExistence type="inferred from homology"/>
<dbReference type="Pfam" id="PF00126">
    <property type="entry name" value="HTH_1"/>
    <property type="match status" value="1"/>
</dbReference>
<dbReference type="EMBL" id="AP014545">
    <property type="protein sequence ID" value="BBB27144.1"/>
    <property type="molecule type" value="Genomic_DNA"/>
</dbReference>
<dbReference type="InterPro" id="IPR036390">
    <property type="entry name" value="WH_DNA-bd_sf"/>
</dbReference>
<dbReference type="FunFam" id="1.10.10.10:FF:000001">
    <property type="entry name" value="LysR family transcriptional regulator"/>
    <property type="match status" value="1"/>
</dbReference>
<name>A0A7R6P729_9GAMM</name>
<organism evidence="6 7">
    <name type="scientific">Amphritea japonica ATCC BAA-1530</name>
    <dbReference type="NCBI Taxonomy" id="1278309"/>
    <lineage>
        <taxon>Bacteria</taxon>
        <taxon>Pseudomonadati</taxon>
        <taxon>Pseudomonadota</taxon>
        <taxon>Gammaproteobacteria</taxon>
        <taxon>Oceanospirillales</taxon>
        <taxon>Oceanospirillaceae</taxon>
        <taxon>Amphritea</taxon>
    </lineage>
</organism>
<dbReference type="PANTHER" id="PTHR30537:SF5">
    <property type="entry name" value="HTH-TYPE TRANSCRIPTIONAL ACTIVATOR TTDR-RELATED"/>
    <property type="match status" value="1"/>
</dbReference>
<comment type="similarity">
    <text evidence="1">Belongs to the LysR transcriptional regulatory family.</text>
</comment>
<sequence>MIDFNEVYVFVKVVEAGSFVGASKQLNMPSTTVSRKVQKLEDALGVRLLQRSTRKLHLTDIGQQYFEDCQQSLASIEEATTLASESRSMPTGLLRVTSPTDFAVNYLQPWINGFLRQYPDVQIELEVTDRYVDLIEERIDIAFRSGELKDSSLIARRIGPKQSIFCASPEYLDKAGRPNSPDDVSQHDCVIMGRSLKNQYWRFMTDEGEISIPVRGRYAVDNMKLVVEAAHNGMGIAQVPHPLVMNSLKSGELIQVLADHSAPEQSIYIIYPSHKHLARNVRTFIDHVVESTTPDAPWEVK</sequence>
<reference evidence="6 7" key="1">
    <citation type="journal article" date="2008" name="Int. J. Syst. Evol. Microbiol.">
        <title>Amphritea japonica sp. nov. and Amphritea balenae sp. nov., isolated from the sediment adjacent to sperm whale carcasses off Kagoshima, Japan.</title>
        <authorList>
            <person name="Miyazaki M."/>
            <person name="Nogi Y."/>
            <person name="Fujiwara Y."/>
            <person name="Kawato M."/>
            <person name="Nagahama T."/>
            <person name="Kubokawa K."/>
            <person name="Horikoshi K."/>
        </authorList>
    </citation>
    <scope>NUCLEOTIDE SEQUENCE [LARGE SCALE GENOMIC DNA]</scope>
    <source>
        <strain evidence="6 7">ATCC BAA-1530</strain>
    </source>
</reference>
<keyword evidence="3" id="KW-0238">DNA-binding</keyword>
<dbReference type="AlphaFoldDB" id="A0A7R6P729"/>
<evidence type="ECO:0000259" key="5">
    <source>
        <dbReference type="PROSITE" id="PS50931"/>
    </source>
</evidence>
<dbReference type="GO" id="GO:0043565">
    <property type="term" value="F:sequence-specific DNA binding"/>
    <property type="evidence" value="ECO:0007669"/>
    <property type="project" value="TreeGrafter"/>
</dbReference>
<dbReference type="InterPro" id="IPR036388">
    <property type="entry name" value="WH-like_DNA-bd_sf"/>
</dbReference>
<keyword evidence="2" id="KW-0805">Transcription regulation</keyword>
<dbReference type="SUPFAM" id="SSF46785">
    <property type="entry name" value="Winged helix' DNA-binding domain"/>
    <property type="match status" value="1"/>
</dbReference>
<evidence type="ECO:0000256" key="3">
    <source>
        <dbReference type="ARBA" id="ARBA00023125"/>
    </source>
</evidence>
<evidence type="ECO:0000313" key="6">
    <source>
        <dbReference type="EMBL" id="BBB27144.1"/>
    </source>
</evidence>
<evidence type="ECO:0000313" key="7">
    <source>
        <dbReference type="Proteomes" id="UP000595663"/>
    </source>
</evidence>
<accession>A0A7R6P729</accession>
<evidence type="ECO:0000256" key="1">
    <source>
        <dbReference type="ARBA" id="ARBA00009437"/>
    </source>
</evidence>
<dbReference type="InterPro" id="IPR000847">
    <property type="entry name" value="LysR_HTH_N"/>
</dbReference>
<dbReference type="KEGG" id="ajp:AMJAP_2556"/>
<dbReference type="InterPro" id="IPR005119">
    <property type="entry name" value="LysR_subst-bd"/>
</dbReference>
<keyword evidence="4" id="KW-0804">Transcription</keyword>
<dbReference type="FunFam" id="3.40.190.290:FF:000001">
    <property type="entry name" value="Transcriptional regulator, LysR family"/>
    <property type="match status" value="1"/>
</dbReference>
<dbReference type="GO" id="GO:0006351">
    <property type="term" value="P:DNA-templated transcription"/>
    <property type="evidence" value="ECO:0007669"/>
    <property type="project" value="TreeGrafter"/>
</dbReference>
<protein>
    <submittedName>
        <fullName evidence="6">LysR family transcriptional regulator</fullName>
    </submittedName>
</protein>
<dbReference type="CDD" id="cd08422">
    <property type="entry name" value="PBP2_CrgA_like"/>
    <property type="match status" value="1"/>
</dbReference>
<feature type="domain" description="HTH lysR-type" evidence="5">
    <location>
        <begin position="2"/>
        <end position="59"/>
    </location>
</feature>
<dbReference type="PROSITE" id="PS50931">
    <property type="entry name" value="HTH_LYSR"/>
    <property type="match status" value="1"/>
</dbReference>
<evidence type="ECO:0000256" key="4">
    <source>
        <dbReference type="ARBA" id="ARBA00023163"/>
    </source>
</evidence>
<keyword evidence="7" id="KW-1185">Reference proteome</keyword>
<dbReference type="PANTHER" id="PTHR30537">
    <property type="entry name" value="HTH-TYPE TRANSCRIPTIONAL REGULATOR"/>
    <property type="match status" value="1"/>
</dbReference>
<gene>
    <name evidence="6" type="ORF">AMJAP_2556</name>
</gene>
<dbReference type="SUPFAM" id="SSF53850">
    <property type="entry name" value="Periplasmic binding protein-like II"/>
    <property type="match status" value="1"/>
</dbReference>
<evidence type="ECO:0000256" key="2">
    <source>
        <dbReference type="ARBA" id="ARBA00023015"/>
    </source>
</evidence>
<dbReference type="GO" id="GO:0003700">
    <property type="term" value="F:DNA-binding transcription factor activity"/>
    <property type="evidence" value="ECO:0007669"/>
    <property type="project" value="InterPro"/>
</dbReference>
<dbReference type="Gene3D" id="1.10.10.10">
    <property type="entry name" value="Winged helix-like DNA-binding domain superfamily/Winged helix DNA-binding domain"/>
    <property type="match status" value="1"/>
</dbReference>